<evidence type="ECO:0000256" key="3">
    <source>
        <dbReference type="ARBA" id="ARBA00001522"/>
    </source>
</evidence>
<comment type="function">
    <text evidence="4">Catalyzes ATP-dependent phosphorylation of adenosylcobinamide and addition of GMP to adenosylcobinamide phosphate.</text>
</comment>
<evidence type="ECO:0000256" key="5">
    <source>
        <dbReference type="ARBA" id="ARBA00004692"/>
    </source>
</evidence>
<evidence type="ECO:0000256" key="9">
    <source>
        <dbReference type="ARBA" id="ARBA00012523"/>
    </source>
</evidence>
<dbReference type="eggNOG" id="COG2087">
    <property type="taxonomic scope" value="Bacteria"/>
</dbReference>
<keyword evidence="12 19" id="KW-0547">Nucleotide-binding</keyword>
<dbReference type="Gene3D" id="3.40.50.300">
    <property type="entry name" value="P-loop containing nucleotide triphosphate hydrolases"/>
    <property type="match status" value="1"/>
</dbReference>
<sequence>MIIFVVGGSKSQKSNYGEIIAEKLFNKGNLYYLATMKPYDDEDLKRIEEHIKNRSGHGYITIEVPRDISSVLPMLNKSDTVLLDSITSLVTNEMFNNKQIVKNVKDKIITEVNEISKKVSNLVIVSDYVFSDGIRYDDFTEDFRKELGIINCEIAKMSQAVIESSFGNIIVHKGKERINNEELIECI</sequence>
<comment type="similarity">
    <text evidence="7">Belongs to the CobU/CobP family.</text>
</comment>
<evidence type="ECO:0000256" key="16">
    <source>
        <dbReference type="ARBA" id="ARBA00029570"/>
    </source>
</evidence>
<evidence type="ECO:0000256" key="17">
    <source>
        <dbReference type="ARBA" id="ARBA00030571"/>
    </source>
</evidence>
<keyword evidence="14" id="KW-0067">ATP-binding</keyword>
<evidence type="ECO:0000256" key="12">
    <source>
        <dbReference type="ARBA" id="ARBA00022741"/>
    </source>
</evidence>
<dbReference type="EC" id="2.7.1.156" evidence="8"/>
<feature type="binding site" evidence="19">
    <location>
        <position position="84"/>
    </location>
    <ligand>
        <name>GTP</name>
        <dbReference type="ChEBI" id="CHEBI:37565"/>
    </ligand>
</feature>
<evidence type="ECO:0000256" key="1">
    <source>
        <dbReference type="ARBA" id="ARBA00000312"/>
    </source>
</evidence>
<accession>A0A1B8RP06</accession>
<name>A0A1B8RP06_9CLOT</name>
<dbReference type="AlphaFoldDB" id="A0A1B8RP06"/>
<dbReference type="GO" id="GO:0043752">
    <property type="term" value="F:adenosylcobinamide kinase activity"/>
    <property type="evidence" value="ECO:0007669"/>
    <property type="project" value="UniProtKB-EC"/>
</dbReference>
<dbReference type="EMBL" id="MAPZ01000019">
    <property type="protein sequence ID" value="OBY10519.1"/>
    <property type="molecule type" value="Genomic_DNA"/>
</dbReference>
<dbReference type="GO" id="GO:0008820">
    <property type="term" value="F:cobinamide phosphate guanylyltransferase activity"/>
    <property type="evidence" value="ECO:0007669"/>
    <property type="project" value="UniProtKB-EC"/>
</dbReference>
<dbReference type="PANTHER" id="PTHR34848:SF1">
    <property type="entry name" value="BIFUNCTIONAL ADENOSYLCOBALAMIN BIOSYNTHESIS PROTEIN COBU"/>
    <property type="match status" value="1"/>
</dbReference>
<comment type="caution">
    <text evidence="20">The sequence shown here is derived from an EMBL/GenBank/DDBJ whole genome shotgun (WGS) entry which is preliminary data.</text>
</comment>
<dbReference type="GO" id="GO:0005524">
    <property type="term" value="F:ATP binding"/>
    <property type="evidence" value="ECO:0007669"/>
    <property type="project" value="UniProtKB-KW"/>
</dbReference>
<gene>
    <name evidence="20" type="ORF">CP373A1_08370</name>
</gene>
<dbReference type="InterPro" id="IPR003203">
    <property type="entry name" value="CobU/CobP"/>
</dbReference>
<evidence type="ECO:0000256" key="8">
    <source>
        <dbReference type="ARBA" id="ARBA00012016"/>
    </source>
</evidence>
<evidence type="ECO:0000256" key="11">
    <source>
        <dbReference type="ARBA" id="ARBA00022679"/>
    </source>
</evidence>
<comment type="catalytic activity">
    <reaction evidence="3">
        <text>adenosylcob(III)inamide + GTP = adenosylcob(III)inamide phosphate + GDP + H(+)</text>
        <dbReference type="Rhea" id="RHEA:15765"/>
        <dbReference type="ChEBI" id="CHEBI:2480"/>
        <dbReference type="ChEBI" id="CHEBI:15378"/>
        <dbReference type="ChEBI" id="CHEBI:37565"/>
        <dbReference type="ChEBI" id="CHEBI:58189"/>
        <dbReference type="ChEBI" id="CHEBI:58502"/>
        <dbReference type="EC" id="2.7.1.156"/>
    </reaction>
</comment>
<evidence type="ECO:0000256" key="18">
    <source>
        <dbReference type="PIRSR" id="PIRSR006135-1"/>
    </source>
</evidence>
<comment type="catalytic activity">
    <reaction evidence="1">
        <text>adenosylcob(III)inamide + ATP = adenosylcob(III)inamide phosphate + ADP + H(+)</text>
        <dbReference type="Rhea" id="RHEA:15769"/>
        <dbReference type="ChEBI" id="CHEBI:2480"/>
        <dbReference type="ChEBI" id="CHEBI:15378"/>
        <dbReference type="ChEBI" id="CHEBI:30616"/>
        <dbReference type="ChEBI" id="CHEBI:58502"/>
        <dbReference type="ChEBI" id="CHEBI:456216"/>
        <dbReference type="EC" id="2.7.1.156"/>
    </reaction>
</comment>
<evidence type="ECO:0000256" key="4">
    <source>
        <dbReference type="ARBA" id="ARBA00003889"/>
    </source>
</evidence>
<dbReference type="PANTHER" id="PTHR34848">
    <property type="match status" value="1"/>
</dbReference>
<dbReference type="GO" id="GO:0009236">
    <property type="term" value="P:cobalamin biosynthetic process"/>
    <property type="evidence" value="ECO:0007669"/>
    <property type="project" value="UniProtKB-UniPathway"/>
</dbReference>
<dbReference type="PIRSF" id="PIRSF006135">
    <property type="entry name" value="CobU"/>
    <property type="match status" value="1"/>
</dbReference>
<evidence type="ECO:0000256" key="10">
    <source>
        <dbReference type="ARBA" id="ARBA00022573"/>
    </source>
</evidence>
<evidence type="ECO:0000313" key="21">
    <source>
        <dbReference type="Proteomes" id="UP000092714"/>
    </source>
</evidence>
<organism evidence="20 21">
    <name type="scientific">Clostridium paraputrificum</name>
    <dbReference type="NCBI Taxonomy" id="29363"/>
    <lineage>
        <taxon>Bacteria</taxon>
        <taxon>Bacillati</taxon>
        <taxon>Bacillota</taxon>
        <taxon>Clostridia</taxon>
        <taxon>Eubacteriales</taxon>
        <taxon>Clostridiaceae</taxon>
        <taxon>Clostridium</taxon>
    </lineage>
</organism>
<comment type="pathway">
    <text evidence="5">Cofactor biosynthesis; adenosylcobalamin biosynthesis; adenosylcobalamin from cob(II)yrinate a,c-diamide: step 6/7.</text>
</comment>
<reference evidence="20 21" key="1">
    <citation type="submission" date="2016-06" db="EMBL/GenBank/DDBJ databases">
        <authorList>
            <person name="Kjaerup R.B."/>
            <person name="Dalgaard T.S."/>
            <person name="Juul-Madsen H.R."/>
        </authorList>
    </citation>
    <scope>NUCLEOTIDE SEQUENCE [LARGE SCALE GENOMIC DNA]</scope>
    <source>
        <strain evidence="20 21">373-A1</strain>
    </source>
</reference>
<feature type="binding site" evidence="19">
    <location>
        <begin position="7"/>
        <end position="14"/>
    </location>
    <ligand>
        <name>GTP</name>
        <dbReference type="ChEBI" id="CHEBI:37565"/>
    </ligand>
</feature>
<dbReference type="EC" id="2.7.7.62" evidence="9"/>
<evidence type="ECO:0000256" key="14">
    <source>
        <dbReference type="ARBA" id="ARBA00022840"/>
    </source>
</evidence>
<feature type="binding site" evidence="19">
    <location>
        <position position="63"/>
    </location>
    <ligand>
        <name>GTP</name>
        <dbReference type="ChEBI" id="CHEBI:37565"/>
    </ligand>
</feature>
<evidence type="ECO:0000256" key="6">
    <source>
        <dbReference type="ARBA" id="ARBA00005159"/>
    </source>
</evidence>
<dbReference type="Proteomes" id="UP000092714">
    <property type="component" value="Unassembled WGS sequence"/>
</dbReference>
<evidence type="ECO:0000256" key="13">
    <source>
        <dbReference type="ARBA" id="ARBA00022777"/>
    </source>
</evidence>
<dbReference type="UniPathway" id="UPA00148">
    <property type="reaction ID" value="UER00236"/>
</dbReference>
<keyword evidence="15 19" id="KW-0342">GTP-binding</keyword>
<dbReference type="InterPro" id="IPR027417">
    <property type="entry name" value="P-loop_NTPase"/>
</dbReference>
<protein>
    <recommendedName>
        <fullName evidence="16">Adenosylcobinamide kinase</fullName>
        <ecNumber evidence="8">2.7.1.156</ecNumber>
        <ecNumber evidence="9">2.7.7.62</ecNumber>
    </recommendedName>
    <alternativeName>
        <fullName evidence="17">Adenosylcobinamide-phosphate guanylyltransferase</fullName>
    </alternativeName>
</protein>
<dbReference type="OrthoDB" id="9799422at2"/>
<dbReference type="Pfam" id="PF02283">
    <property type="entry name" value="CobU"/>
    <property type="match status" value="1"/>
</dbReference>
<keyword evidence="13 20" id="KW-0418">Kinase</keyword>
<dbReference type="SUPFAM" id="SSF52540">
    <property type="entry name" value="P-loop containing nucleoside triphosphate hydrolases"/>
    <property type="match status" value="1"/>
</dbReference>
<evidence type="ECO:0000256" key="2">
    <source>
        <dbReference type="ARBA" id="ARBA00000711"/>
    </source>
</evidence>
<proteinExistence type="inferred from homology"/>
<dbReference type="GO" id="GO:0005525">
    <property type="term" value="F:GTP binding"/>
    <property type="evidence" value="ECO:0007669"/>
    <property type="project" value="UniProtKB-KW"/>
</dbReference>
<comment type="catalytic activity">
    <reaction evidence="2">
        <text>adenosylcob(III)inamide phosphate + GTP + H(+) = adenosylcob(III)inamide-GDP + diphosphate</text>
        <dbReference type="Rhea" id="RHEA:22712"/>
        <dbReference type="ChEBI" id="CHEBI:15378"/>
        <dbReference type="ChEBI" id="CHEBI:33019"/>
        <dbReference type="ChEBI" id="CHEBI:37565"/>
        <dbReference type="ChEBI" id="CHEBI:58502"/>
        <dbReference type="ChEBI" id="CHEBI:60487"/>
        <dbReference type="EC" id="2.7.7.62"/>
    </reaction>
</comment>
<evidence type="ECO:0000256" key="19">
    <source>
        <dbReference type="PIRSR" id="PIRSR006135-2"/>
    </source>
</evidence>
<evidence type="ECO:0000313" key="20">
    <source>
        <dbReference type="EMBL" id="OBY10519.1"/>
    </source>
</evidence>
<evidence type="ECO:0000256" key="7">
    <source>
        <dbReference type="ARBA" id="ARBA00007490"/>
    </source>
</evidence>
<comment type="pathway">
    <text evidence="6">Cofactor biosynthesis; adenosylcobalamin biosynthesis; adenosylcobalamin from cob(II)yrinate a,c-diamide: step 5/7.</text>
</comment>
<feature type="active site" description="GMP-histidine intermediate" evidence="18">
    <location>
        <position position="50"/>
    </location>
</feature>
<evidence type="ECO:0000256" key="15">
    <source>
        <dbReference type="ARBA" id="ARBA00023134"/>
    </source>
</evidence>
<keyword evidence="11 20" id="KW-0808">Transferase</keyword>
<dbReference type="RefSeq" id="WP_065254492.1">
    <property type="nucleotide sequence ID" value="NZ_JADNCG010000001.1"/>
</dbReference>
<keyword evidence="10" id="KW-0169">Cobalamin biosynthesis</keyword>
<keyword evidence="21" id="KW-1185">Reference proteome</keyword>